<comment type="caution">
    <text evidence="6">The sequence shown here is derived from an EMBL/GenBank/DDBJ whole genome shotgun (WGS) entry which is preliminary data.</text>
</comment>
<dbReference type="PANTHER" id="PTHR30204:SF69">
    <property type="entry name" value="MERR-FAMILY TRANSCRIPTIONAL REGULATOR"/>
    <property type="match status" value="1"/>
</dbReference>
<dbReference type="Pfam" id="PF13411">
    <property type="entry name" value="MerR_1"/>
    <property type="match status" value="1"/>
</dbReference>
<keyword evidence="1" id="KW-0678">Repressor</keyword>
<dbReference type="SMART" id="SM00422">
    <property type="entry name" value="HTH_MERR"/>
    <property type="match status" value="1"/>
</dbReference>
<dbReference type="InterPro" id="IPR000551">
    <property type="entry name" value="MerR-type_HTH_dom"/>
</dbReference>
<evidence type="ECO:0000313" key="7">
    <source>
        <dbReference type="Proteomes" id="UP000320184"/>
    </source>
</evidence>
<feature type="domain" description="HTH merR-type" evidence="5">
    <location>
        <begin position="11"/>
        <end position="80"/>
    </location>
</feature>
<reference evidence="6 7" key="1">
    <citation type="journal article" date="2019" name="Nat. Microbiol.">
        <title>Mediterranean grassland soil C-N compound turnover is dependent on rainfall and depth, and is mediated by genomically divergent microorganisms.</title>
        <authorList>
            <person name="Diamond S."/>
            <person name="Andeer P.F."/>
            <person name="Li Z."/>
            <person name="Crits-Christoph A."/>
            <person name="Burstein D."/>
            <person name="Anantharaman K."/>
            <person name="Lane K.R."/>
            <person name="Thomas B.C."/>
            <person name="Pan C."/>
            <person name="Northen T.R."/>
            <person name="Banfield J.F."/>
        </authorList>
    </citation>
    <scope>NUCLEOTIDE SEQUENCE [LARGE SCALE GENOMIC DNA]</scope>
    <source>
        <strain evidence="6">WS_3</strain>
    </source>
</reference>
<evidence type="ECO:0000256" key="3">
    <source>
        <dbReference type="ARBA" id="ARBA00023125"/>
    </source>
</evidence>
<keyword evidence="2" id="KW-0805">Transcription regulation</keyword>
<protein>
    <submittedName>
        <fullName evidence="6">MerR family transcriptional regulator</fullName>
    </submittedName>
</protein>
<dbReference type="EMBL" id="VBOT01000131">
    <property type="protein sequence ID" value="TMQ48897.1"/>
    <property type="molecule type" value="Genomic_DNA"/>
</dbReference>
<evidence type="ECO:0000256" key="2">
    <source>
        <dbReference type="ARBA" id="ARBA00023015"/>
    </source>
</evidence>
<dbReference type="PANTHER" id="PTHR30204">
    <property type="entry name" value="REDOX-CYCLING DRUG-SENSING TRANSCRIPTIONAL ACTIVATOR SOXR"/>
    <property type="match status" value="1"/>
</dbReference>
<name>A0A538SC11_UNCEI</name>
<dbReference type="GO" id="GO:0003677">
    <property type="term" value="F:DNA binding"/>
    <property type="evidence" value="ECO:0007669"/>
    <property type="project" value="UniProtKB-KW"/>
</dbReference>
<dbReference type="InterPro" id="IPR047057">
    <property type="entry name" value="MerR_fam"/>
</dbReference>
<dbReference type="PROSITE" id="PS50937">
    <property type="entry name" value="HTH_MERR_2"/>
    <property type="match status" value="1"/>
</dbReference>
<organism evidence="6 7">
    <name type="scientific">Eiseniibacteriota bacterium</name>
    <dbReference type="NCBI Taxonomy" id="2212470"/>
    <lineage>
        <taxon>Bacteria</taxon>
        <taxon>Candidatus Eiseniibacteriota</taxon>
    </lineage>
</organism>
<gene>
    <name evidence="6" type="ORF">E6K73_10930</name>
</gene>
<dbReference type="SUPFAM" id="SSF46955">
    <property type="entry name" value="Putative DNA-binding domain"/>
    <property type="match status" value="1"/>
</dbReference>
<dbReference type="GO" id="GO:0003700">
    <property type="term" value="F:DNA-binding transcription factor activity"/>
    <property type="evidence" value="ECO:0007669"/>
    <property type="project" value="InterPro"/>
</dbReference>
<dbReference type="Gene3D" id="1.10.1660.10">
    <property type="match status" value="1"/>
</dbReference>
<evidence type="ECO:0000256" key="4">
    <source>
        <dbReference type="ARBA" id="ARBA00023163"/>
    </source>
</evidence>
<evidence type="ECO:0000313" key="6">
    <source>
        <dbReference type="EMBL" id="TMQ48897.1"/>
    </source>
</evidence>
<sequence length="183" mass="20488">MSAPAQERPHLLRIGDLARATGKSSRAIHLYEELGLLQPATRSSGGFRLYEPGAVERMRWIDLLHGLGFSLQEMRGVLENWWSSEQGPAAMEELRVLFQRKLEETRESIRRHRDLERELMEGLAYLETCRACATPAAPVKGCVHCTQDHGMKEEPALVAGIMTSPEPGHRSGRGSFVRVEDIG</sequence>
<dbReference type="InterPro" id="IPR009061">
    <property type="entry name" value="DNA-bd_dom_put_sf"/>
</dbReference>
<proteinExistence type="predicted"/>
<keyword evidence="4" id="KW-0804">Transcription</keyword>
<dbReference type="AlphaFoldDB" id="A0A538SC11"/>
<accession>A0A538SC11</accession>
<evidence type="ECO:0000259" key="5">
    <source>
        <dbReference type="PROSITE" id="PS50937"/>
    </source>
</evidence>
<keyword evidence="3" id="KW-0238">DNA-binding</keyword>
<evidence type="ECO:0000256" key="1">
    <source>
        <dbReference type="ARBA" id="ARBA00022491"/>
    </source>
</evidence>
<dbReference type="Proteomes" id="UP000320184">
    <property type="component" value="Unassembled WGS sequence"/>
</dbReference>
<dbReference type="PRINTS" id="PR00040">
    <property type="entry name" value="HTHMERR"/>
</dbReference>